<comment type="caution">
    <text evidence="1">The sequence shown here is derived from an EMBL/GenBank/DDBJ whole genome shotgun (WGS) entry which is preliminary data.</text>
</comment>
<protein>
    <submittedName>
        <fullName evidence="1">19995_t:CDS:1</fullName>
    </submittedName>
</protein>
<evidence type="ECO:0000313" key="1">
    <source>
        <dbReference type="EMBL" id="CAG8758051.1"/>
    </source>
</evidence>
<dbReference type="Proteomes" id="UP000789920">
    <property type="component" value="Unassembled WGS sequence"/>
</dbReference>
<accession>A0ACA9QLR4</accession>
<proteinExistence type="predicted"/>
<sequence length="135" mass="15434">MLDLKSFQEVADEVKRLNQALGKINDKAQLLPEFLTEIKKLNNFLAEFGKAFKALAGLLEKMVKKLGRSKSKEPELQPNYLKDSLTNFYKEHTEKFINNKADELREEAMAEIKSLRQIVAITLLAIFGLLALAYF</sequence>
<organism evidence="1 2">
    <name type="scientific">Racocetra persica</name>
    <dbReference type="NCBI Taxonomy" id="160502"/>
    <lineage>
        <taxon>Eukaryota</taxon>
        <taxon>Fungi</taxon>
        <taxon>Fungi incertae sedis</taxon>
        <taxon>Mucoromycota</taxon>
        <taxon>Glomeromycotina</taxon>
        <taxon>Glomeromycetes</taxon>
        <taxon>Diversisporales</taxon>
        <taxon>Gigasporaceae</taxon>
        <taxon>Racocetra</taxon>
    </lineage>
</organism>
<gene>
    <name evidence="1" type="ORF">RPERSI_LOCUS14916</name>
</gene>
<dbReference type="EMBL" id="CAJVQC010035077">
    <property type="protein sequence ID" value="CAG8758051.1"/>
    <property type="molecule type" value="Genomic_DNA"/>
</dbReference>
<name>A0ACA9QLR4_9GLOM</name>
<keyword evidence="2" id="KW-1185">Reference proteome</keyword>
<evidence type="ECO:0000313" key="2">
    <source>
        <dbReference type="Proteomes" id="UP000789920"/>
    </source>
</evidence>
<reference evidence="1" key="1">
    <citation type="submission" date="2021-06" db="EMBL/GenBank/DDBJ databases">
        <authorList>
            <person name="Kallberg Y."/>
            <person name="Tangrot J."/>
            <person name="Rosling A."/>
        </authorList>
    </citation>
    <scope>NUCLEOTIDE SEQUENCE</scope>
    <source>
        <strain evidence="1">MA461A</strain>
    </source>
</reference>